<keyword evidence="6" id="KW-0325">Glycoprotein</keyword>
<dbReference type="SUPFAM" id="SSF49503">
    <property type="entry name" value="Cupredoxins"/>
    <property type="match status" value="3"/>
</dbReference>
<dbReference type="InterPro" id="IPR002355">
    <property type="entry name" value="Cu_oxidase_Cu_BS"/>
</dbReference>
<keyword evidence="5" id="KW-0186">Copper</keyword>
<feature type="domain" description="Plastocyanin-like" evidence="10">
    <location>
        <begin position="30"/>
        <end position="143"/>
    </location>
</feature>
<organism evidence="11 12">
    <name type="scientific">Aspergillus versicolor CBS 583.65</name>
    <dbReference type="NCBI Taxonomy" id="1036611"/>
    <lineage>
        <taxon>Eukaryota</taxon>
        <taxon>Fungi</taxon>
        <taxon>Dikarya</taxon>
        <taxon>Ascomycota</taxon>
        <taxon>Pezizomycotina</taxon>
        <taxon>Eurotiomycetes</taxon>
        <taxon>Eurotiomycetidae</taxon>
        <taxon>Eurotiales</taxon>
        <taxon>Aspergillaceae</taxon>
        <taxon>Aspergillus</taxon>
        <taxon>Aspergillus subgen. Nidulantes</taxon>
    </lineage>
</organism>
<gene>
    <name evidence="11" type="ORF">ASPVEDRAFT_31215</name>
</gene>
<dbReference type="OrthoDB" id="2121828at2759"/>
<evidence type="ECO:0000256" key="2">
    <source>
        <dbReference type="ARBA" id="ARBA00022723"/>
    </source>
</evidence>
<dbReference type="RefSeq" id="XP_040670540.1">
    <property type="nucleotide sequence ID" value="XM_040810440.1"/>
</dbReference>
<feature type="chain" id="PRO_5012228370" evidence="7">
    <location>
        <begin position="21"/>
        <end position="634"/>
    </location>
</feature>
<dbReference type="CDD" id="cd13850">
    <property type="entry name" value="CuRO_1_Abr2_like"/>
    <property type="match status" value="1"/>
</dbReference>
<keyword evidence="4" id="KW-0560">Oxidoreductase</keyword>
<evidence type="ECO:0000256" key="7">
    <source>
        <dbReference type="SAM" id="SignalP"/>
    </source>
</evidence>
<evidence type="ECO:0000313" key="11">
    <source>
        <dbReference type="EMBL" id="OJJ04778.1"/>
    </source>
</evidence>
<evidence type="ECO:0000256" key="3">
    <source>
        <dbReference type="ARBA" id="ARBA00022729"/>
    </source>
</evidence>
<evidence type="ECO:0000256" key="4">
    <source>
        <dbReference type="ARBA" id="ARBA00023002"/>
    </source>
</evidence>
<evidence type="ECO:0000259" key="10">
    <source>
        <dbReference type="Pfam" id="PF07732"/>
    </source>
</evidence>
<feature type="signal peptide" evidence="7">
    <location>
        <begin position="1"/>
        <end position="20"/>
    </location>
</feature>
<dbReference type="CDD" id="cd13898">
    <property type="entry name" value="CuRO_3_Abr2_like"/>
    <property type="match status" value="1"/>
</dbReference>
<sequence>MRLSTITYPLLALNFALSHAKLVQKTLELTWAKGSPNGGQERDMVFTNGEFPGPDLVFDEDDVVEVLVTNKLPFNTTVHWHGIEMRETPWSDGVPGLSQSPIEPGDTYVYRFRAYPAGTYWYHSHYKGVMQDGQIGAMYIRRKPDAPRPYSAITQDPNELKQMKVAEDNPNLVLVTDWTYLTSEEYRQVALDSGYNVLYVHLRCLGTRINQDRKTSCVDGLIVNGHGSVWCPGHEYLESVSDPGIQAVLEGSNLTEKGCLQPDLFNVQGDWGNWNLSAVPGPVVWNCTESTSETPVITVNPEKNGWASLNFVNASPQKGITVSVDNHPMWVYEVDGQLVEPREVEIIAIYSGARYSAMIKLNQQPGDYAIRISVDGGDQVISTYAYLSYACQDKSNLNKPPFKSSIGPRTQGYMNYGGQNTTADVRKLLFTENLPPFGVPPPPPSSEVSTTLRTAMSRVGHSWAWSLANHVLYETEMTDSTPLLFESDPLKVIAPKYVFSTKNNTWVDIILEIEASQHDPIHPPHPIHKHGNRAYIIGTGTGKFKWDNVTQAEAEKPEFFFIDKRAALRDTFVTNFFDSRVSEGAWVVVRYFVTGKMASLLHCHITSHQLAGMSLALLDGVDIWDSKDSWHRED</sequence>
<dbReference type="InterPro" id="IPR011706">
    <property type="entry name" value="Cu-oxidase_C"/>
</dbReference>
<dbReference type="PROSITE" id="PS00080">
    <property type="entry name" value="MULTICOPPER_OXIDASE2"/>
    <property type="match status" value="1"/>
</dbReference>
<name>A0A1L9PTB3_ASPVE</name>
<keyword evidence="3 7" id="KW-0732">Signal</keyword>
<feature type="domain" description="Plastocyanin-like" evidence="9">
    <location>
        <begin position="495"/>
        <end position="619"/>
    </location>
</feature>
<comment type="similarity">
    <text evidence="1">Belongs to the multicopper oxidase family.</text>
</comment>
<evidence type="ECO:0000313" key="12">
    <source>
        <dbReference type="Proteomes" id="UP000184073"/>
    </source>
</evidence>
<feature type="domain" description="Plastocyanin-like" evidence="8">
    <location>
        <begin position="175"/>
        <end position="391"/>
    </location>
</feature>
<dbReference type="Pfam" id="PF00394">
    <property type="entry name" value="Cu-oxidase"/>
    <property type="match status" value="1"/>
</dbReference>
<dbReference type="VEuPathDB" id="FungiDB:ASPVEDRAFT_31215"/>
<dbReference type="AlphaFoldDB" id="A0A1L9PTB3"/>
<dbReference type="FunFam" id="2.60.40.420:FF:000036">
    <property type="entry name" value="L-ascorbate oxidase"/>
    <property type="match status" value="1"/>
</dbReference>
<dbReference type="Gene3D" id="2.60.40.420">
    <property type="entry name" value="Cupredoxins - blue copper proteins"/>
    <property type="match status" value="3"/>
</dbReference>
<evidence type="ECO:0000256" key="6">
    <source>
        <dbReference type="ARBA" id="ARBA00023180"/>
    </source>
</evidence>
<dbReference type="InterPro" id="IPR045087">
    <property type="entry name" value="Cu-oxidase_fam"/>
</dbReference>
<evidence type="ECO:0000256" key="1">
    <source>
        <dbReference type="ARBA" id="ARBA00010609"/>
    </source>
</evidence>
<keyword evidence="12" id="KW-1185">Reference proteome</keyword>
<evidence type="ECO:0000259" key="9">
    <source>
        <dbReference type="Pfam" id="PF07731"/>
    </source>
</evidence>
<dbReference type="Pfam" id="PF07732">
    <property type="entry name" value="Cu-oxidase_3"/>
    <property type="match status" value="1"/>
</dbReference>
<evidence type="ECO:0000259" key="8">
    <source>
        <dbReference type="Pfam" id="PF00394"/>
    </source>
</evidence>
<accession>A0A1L9PTB3</accession>
<dbReference type="PANTHER" id="PTHR11709">
    <property type="entry name" value="MULTI-COPPER OXIDASE"/>
    <property type="match status" value="1"/>
</dbReference>
<dbReference type="GeneID" id="63725951"/>
<dbReference type="InterPro" id="IPR008972">
    <property type="entry name" value="Cupredoxin"/>
</dbReference>
<reference evidence="12" key="1">
    <citation type="journal article" date="2017" name="Genome Biol.">
        <title>Comparative genomics reveals high biological diversity and specific adaptations in the industrially and medically important fungal genus Aspergillus.</title>
        <authorList>
            <person name="de Vries R.P."/>
            <person name="Riley R."/>
            <person name="Wiebenga A."/>
            <person name="Aguilar-Osorio G."/>
            <person name="Amillis S."/>
            <person name="Uchima C.A."/>
            <person name="Anderluh G."/>
            <person name="Asadollahi M."/>
            <person name="Askin M."/>
            <person name="Barry K."/>
            <person name="Battaglia E."/>
            <person name="Bayram O."/>
            <person name="Benocci T."/>
            <person name="Braus-Stromeyer S.A."/>
            <person name="Caldana C."/>
            <person name="Canovas D."/>
            <person name="Cerqueira G.C."/>
            <person name="Chen F."/>
            <person name="Chen W."/>
            <person name="Choi C."/>
            <person name="Clum A."/>
            <person name="Dos Santos R.A."/>
            <person name="Damasio A.R."/>
            <person name="Diallinas G."/>
            <person name="Emri T."/>
            <person name="Fekete E."/>
            <person name="Flipphi M."/>
            <person name="Freyberg S."/>
            <person name="Gallo A."/>
            <person name="Gournas C."/>
            <person name="Habgood R."/>
            <person name="Hainaut M."/>
            <person name="Harispe M.L."/>
            <person name="Henrissat B."/>
            <person name="Hilden K.S."/>
            <person name="Hope R."/>
            <person name="Hossain A."/>
            <person name="Karabika E."/>
            <person name="Karaffa L."/>
            <person name="Karanyi Z."/>
            <person name="Krasevec N."/>
            <person name="Kuo A."/>
            <person name="Kusch H."/>
            <person name="LaButti K."/>
            <person name="Lagendijk E.L."/>
            <person name="Lapidus A."/>
            <person name="Levasseur A."/>
            <person name="Lindquist E."/>
            <person name="Lipzen A."/>
            <person name="Logrieco A.F."/>
            <person name="MacCabe A."/>
            <person name="Maekelae M.R."/>
            <person name="Malavazi I."/>
            <person name="Melin P."/>
            <person name="Meyer V."/>
            <person name="Mielnichuk N."/>
            <person name="Miskei M."/>
            <person name="Molnar A.P."/>
            <person name="Mule G."/>
            <person name="Ngan C.Y."/>
            <person name="Orejas M."/>
            <person name="Orosz E."/>
            <person name="Ouedraogo J.P."/>
            <person name="Overkamp K.M."/>
            <person name="Park H.-S."/>
            <person name="Perrone G."/>
            <person name="Piumi F."/>
            <person name="Punt P.J."/>
            <person name="Ram A.F."/>
            <person name="Ramon A."/>
            <person name="Rauscher S."/>
            <person name="Record E."/>
            <person name="Riano-Pachon D.M."/>
            <person name="Robert V."/>
            <person name="Roehrig J."/>
            <person name="Ruller R."/>
            <person name="Salamov A."/>
            <person name="Salih N.S."/>
            <person name="Samson R.A."/>
            <person name="Sandor E."/>
            <person name="Sanguinetti M."/>
            <person name="Schuetze T."/>
            <person name="Sepcic K."/>
            <person name="Shelest E."/>
            <person name="Sherlock G."/>
            <person name="Sophianopoulou V."/>
            <person name="Squina F.M."/>
            <person name="Sun H."/>
            <person name="Susca A."/>
            <person name="Todd R.B."/>
            <person name="Tsang A."/>
            <person name="Unkles S.E."/>
            <person name="van de Wiele N."/>
            <person name="van Rossen-Uffink D."/>
            <person name="Oliveira J.V."/>
            <person name="Vesth T.C."/>
            <person name="Visser J."/>
            <person name="Yu J.-H."/>
            <person name="Zhou M."/>
            <person name="Andersen M.R."/>
            <person name="Archer D.B."/>
            <person name="Baker S.E."/>
            <person name="Benoit I."/>
            <person name="Brakhage A.A."/>
            <person name="Braus G.H."/>
            <person name="Fischer R."/>
            <person name="Frisvad J.C."/>
            <person name="Goldman G.H."/>
            <person name="Houbraken J."/>
            <person name="Oakley B."/>
            <person name="Pocsi I."/>
            <person name="Scazzocchio C."/>
            <person name="Seiboth B."/>
            <person name="vanKuyk P.A."/>
            <person name="Wortman J."/>
            <person name="Dyer P.S."/>
            <person name="Grigoriev I.V."/>
        </authorList>
    </citation>
    <scope>NUCLEOTIDE SEQUENCE [LARGE SCALE GENOMIC DNA]</scope>
    <source>
        <strain evidence="12">CBS 583.65</strain>
    </source>
</reference>
<protein>
    <submittedName>
        <fullName evidence="11">Uncharacterized protein</fullName>
    </submittedName>
</protein>
<dbReference type="GO" id="GO:0042440">
    <property type="term" value="P:pigment metabolic process"/>
    <property type="evidence" value="ECO:0007669"/>
    <property type="project" value="UniProtKB-ARBA"/>
</dbReference>
<dbReference type="STRING" id="1036611.A0A1L9PTB3"/>
<dbReference type="Pfam" id="PF07731">
    <property type="entry name" value="Cu-oxidase_2"/>
    <property type="match status" value="1"/>
</dbReference>
<proteinExistence type="inferred from homology"/>
<dbReference type="GO" id="GO:0052716">
    <property type="term" value="F:hydroquinone:oxygen oxidoreductase activity"/>
    <property type="evidence" value="ECO:0007669"/>
    <property type="project" value="UniProtKB-ARBA"/>
</dbReference>
<dbReference type="PANTHER" id="PTHR11709:SF488">
    <property type="entry name" value="LACCASE-RELATED"/>
    <property type="match status" value="1"/>
</dbReference>
<keyword evidence="2" id="KW-0479">Metal-binding</keyword>
<dbReference type="Proteomes" id="UP000184073">
    <property type="component" value="Unassembled WGS sequence"/>
</dbReference>
<dbReference type="InterPro" id="IPR011707">
    <property type="entry name" value="Cu-oxidase-like_N"/>
</dbReference>
<dbReference type="GO" id="GO:0005507">
    <property type="term" value="F:copper ion binding"/>
    <property type="evidence" value="ECO:0007669"/>
    <property type="project" value="InterPro"/>
</dbReference>
<dbReference type="EMBL" id="KV878132">
    <property type="protein sequence ID" value="OJJ04778.1"/>
    <property type="molecule type" value="Genomic_DNA"/>
</dbReference>
<dbReference type="InterPro" id="IPR001117">
    <property type="entry name" value="Cu-oxidase_2nd"/>
</dbReference>
<evidence type="ECO:0000256" key="5">
    <source>
        <dbReference type="ARBA" id="ARBA00023008"/>
    </source>
</evidence>